<dbReference type="GO" id="GO:0016020">
    <property type="term" value="C:membrane"/>
    <property type="evidence" value="ECO:0007669"/>
    <property type="project" value="UniProtKB-SubCell"/>
</dbReference>
<feature type="chain" id="PRO_5002745111" description="Major facilitator superfamily (MFS) profile domain-containing protein" evidence="6">
    <location>
        <begin position="31"/>
        <end position="321"/>
    </location>
</feature>
<feature type="signal peptide" evidence="6">
    <location>
        <begin position="1"/>
        <end position="30"/>
    </location>
</feature>
<feature type="transmembrane region" description="Helical" evidence="5">
    <location>
        <begin position="104"/>
        <end position="123"/>
    </location>
</feature>
<comment type="subcellular location">
    <subcellularLocation>
        <location evidence="1">Membrane</location>
        <topology evidence="1">Multi-pass membrane protein</topology>
    </subcellularLocation>
</comment>
<dbReference type="KEGG" id="mbr:MONBRDRAFT_27282"/>
<dbReference type="PANTHER" id="PTHR11662">
    <property type="entry name" value="SOLUTE CARRIER FAMILY 17"/>
    <property type="match status" value="1"/>
</dbReference>
<dbReference type="GeneID" id="5892937"/>
<dbReference type="InterPro" id="IPR036259">
    <property type="entry name" value="MFS_trans_sf"/>
</dbReference>
<dbReference type="RefSeq" id="XP_001747778.1">
    <property type="nucleotide sequence ID" value="XM_001747726.1"/>
</dbReference>
<evidence type="ECO:0000313" key="8">
    <source>
        <dbReference type="Proteomes" id="UP000001357"/>
    </source>
</evidence>
<dbReference type="STRING" id="81824.A9V4U7"/>
<evidence type="ECO:0008006" key="9">
    <source>
        <dbReference type="Google" id="ProtNLM"/>
    </source>
</evidence>
<evidence type="ECO:0000256" key="5">
    <source>
        <dbReference type="SAM" id="Phobius"/>
    </source>
</evidence>
<organism evidence="7 8">
    <name type="scientific">Monosiga brevicollis</name>
    <name type="common">Choanoflagellate</name>
    <dbReference type="NCBI Taxonomy" id="81824"/>
    <lineage>
        <taxon>Eukaryota</taxon>
        <taxon>Choanoflagellata</taxon>
        <taxon>Craspedida</taxon>
        <taxon>Salpingoecidae</taxon>
        <taxon>Monosiga</taxon>
    </lineage>
</organism>
<proteinExistence type="predicted"/>
<keyword evidence="3 5" id="KW-1133">Transmembrane helix</keyword>
<accession>A9V4U7</accession>
<dbReference type="EMBL" id="CH991559">
    <property type="protein sequence ID" value="EDQ87518.1"/>
    <property type="molecule type" value="Genomic_DNA"/>
</dbReference>
<dbReference type="SUPFAM" id="SSF103473">
    <property type="entry name" value="MFS general substrate transporter"/>
    <property type="match status" value="1"/>
</dbReference>
<dbReference type="PANTHER" id="PTHR11662:SF399">
    <property type="entry name" value="FI19708P1-RELATED"/>
    <property type="match status" value="1"/>
</dbReference>
<dbReference type="InParanoid" id="A9V4U7"/>
<name>A9V4U7_MONBE</name>
<evidence type="ECO:0000256" key="3">
    <source>
        <dbReference type="ARBA" id="ARBA00022989"/>
    </source>
</evidence>
<dbReference type="Gene3D" id="1.20.1250.20">
    <property type="entry name" value="MFS general substrate transporter like domains"/>
    <property type="match status" value="2"/>
</dbReference>
<evidence type="ECO:0000256" key="1">
    <source>
        <dbReference type="ARBA" id="ARBA00004141"/>
    </source>
</evidence>
<reference evidence="7 8" key="1">
    <citation type="journal article" date="2008" name="Nature">
        <title>The genome of the choanoflagellate Monosiga brevicollis and the origin of metazoans.</title>
        <authorList>
            <consortium name="JGI Sequencing"/>
            <person name="King N."/>
            <person name="Westbrook M.J."/>
            <person name="Young S.L."/>
            <person name="Kuo A."/>
            <person name="Abedin M."/>
            <person name="Chapman J."/>
            <person name="Fairclough S."/>
            <person name="Hellsten U."/>
            <person name="Isogai Y."/>
            <person name="Letunic I."/>
            <person name="Marr M."/>
            <person name="Pincus D."/>
            <person name="Putnam N."/>
            <person name="Rokas A."/>
            <person name="Wright K.J."/>
            <person name="Zuzow R."/>
            <person name="Dirks W."/>
            <person name="Good M."/>
            <person name="Goodstein D."/>
            <person name="Lemons D."/>
            <person name="Li W."/>
            <person name="Lyons J.B."/>
            <person name="Morris A."/>
            <person name="Nichols S."/>
            <person name="Richter D.J."/>
            <person name="Salamov A."/>
            <person name="Bork P."/>
            <person name="Lim W.A."/>
            <person name="Manning G."/>
            <person name="Miller W.T."/>
            <person name="McGinnis W."/>
            <person name="Shapiro H."/>
            <person name="Tjian R."/>
            <person name="Grigoriev I.V."/>
            <person name="Rokhsar D."/>
        </authorList>
    </citation>
    <scope>NUCLEOTIDE SEQUENCE [LARGE SCALE GENOMIC DNA]</scope>
    <source>
        <strain evidence="8">MX1 / ATCC 50154</strain>
    </source>
</reference>
<feature type="transmembrane region" description="Helical" evidence="5">
    <location>
        <begin position="149"/>
        <end position="170"/>
    </location>
</feature>
<dbReference type="OMA" id="PRATHWR"/>
<sequence length="321" mass="34388">MLALRFGARRVLAVAALGWSVLTIWTPTAAEEGETVIYGVRVILGVFEGMCFPCVYDILSASHPELRSRNISLQTTATFFVAGEDWRLQARIAWRLFLHPNCRAIFVGHFAHAFCHFLALSWLPTYYDELDAGVSAGPTGHRSHASQLMAPYIIMMSTSMGGAFVADHFVRAGVDKSRVRRLCEAISYGLAAGAMLLVLLLPQGGLTTALLSFSIGMSGLSTNGHEAAKLDVAPTEFVGLLQGISNSLAALSGVVGVPVAAYINAAFGTWQAVFALVAMVYATGGLAYWFLGTSDPIPRGQLLDATTTVTRRLDFGRAPAK</sequence>
<keyword evidence="8" id="KW-1185">Reference proteome</keyword>
<feature type="transmembrane region" description="Helical" evidence="5">
    <location>
        <begin position="272"/>
        <end position="291"/>
    </location>
</feature>
<feature type="transmembrane region" description="Helical" evidence="5">
    <location>
        <begin position="182"/>
        <end position="201"/>
    </location>
</feature>
<keyword evidence="6" id="KW-0732">Signal</keyword>
<evidence type="ECO:0000256" key="2">
    <source>
        <dbReference type="ARBA" id="ARBA00022692"/>
    </source>
</evidence>
<feature type="transmembrane region" description="Helical" evidence="5">
    <location>
        <begin position="244"/>
        <end position="265"/>
    </location>
</feature>
<dbReference type="InterPro" id="IPR050382">
    <property type="entry name" value="MFS_Na/Anion_cotransporter"/>
</dbReference>
<evidence type="ECO:0000313" key="7">
    <source>
        <dbReference type="EMBL" id="EDQ87518.1"/>
    </source>
</evidence>
<evidence type="ECO:0000256" key="4">
    <source>
        <dbReference type="ARBA" id="ARBA00023136"/>
    </source>
</evidence>
<dbReference type="Proteomes" id="UP000001357">
    <property type="component" value="Unassembled WGS sequence"/>
</dbReference>
<evidence type="ECO:0000256" key="6">
    <source>
        <dbReference type="SAM" id="SignalP"/>
    </source>
</evidence>
<gene>
    <name evidence="7" type="ORF">MONBRDRAFT_27282</name>
</gene>
<keyword evidence="2 5" id="KW-0812">Transmembrane</keyword>
<dbReference type="AlphaFoldDB" id="A9V4U7"/>
<dbReference type="eggNOG" id="KOG2532">
    <property type="taxonomic scope" value="Eukaryota"/>
</dbReference>
<protein>
    <recommendedName>
        <fullName evidence="9">Major facilitator superfamily (MFS) profile domain-containing protein</fullName>
    </recommendedName>
</protein>
<keyword evidence="4 5" id="KW-0472">Membrane</keyword>